<dbReference type="Gene3D" id="3.30.300.30">
    <property type="match status" value="1"/>
</dbReference>
<dbReference type="PROSITE" id="PS00455">
    <property type="entry name" value="AMP_BINDING"/>
    <property type="match status" value="1"/>
</dbReference>
<keyword evidence="7" id="KW-1185">Reference proteome</keyword>
<sequence length="1388" mass="150896">MAELTLTAAQHGIWTGQQLDPQSPAYNTAEYIEIHGTVDVDLLVAAIERAVADAEALSARFADTDDGPRQILQPRPWSVHVADLTEAAALEWMAADVAAPVDLAADVLFAHAVFRIAEDRFLWYHRVHHILLDGYGLALVARRVAEVYTALVAGEEPGEHEFGTLASVVDEDVAYREGPTHQRDREFWVDYQRDRPAPPTLAGRSAPLAQRVVRSTADIDRPTADLLRDVAKAAKANWTEVLCAAIATYLHRMTGAREISLALPVMLRTGSVALRVPCMVLNVVQVWTDFTDNPSLVEVTTQIATHLRRSRRHHRYRYEQLRRDLHLVGSKRKLFGPSANIMPFDYGLRFAGRSSVVRNVSAGLVEDLAFNVYDRADGDGLRIALDGNPNLYATEDLDRHVRRFAAVLRRLLAVPTAPVSEADLLLDPERDLLLHEWNDTDRAWPDSTVTDLLQARVEATPGATALVAGDRTLTYRELDREARRLAGVLLARGAGPGDVIMLLLPRTADSIVALFAVLLTGAACLPADPDYPARRIEYLTDDAKPRLVISTVALGRDLNTPKVLLDELETVEHPLPVIEPDQPLCLIYTSGSTGAPKGTVITHRAMVNLFHHHRAELIAPGRTRAALTASLSFDTSWEGLLWLLAGHELHFVDDDIRRDPAELLAYVQRHRIDFLDITPTYATELVAAGLLEPGRHRPAVLALGGEAAGPALWSDLRAVPEIASYNLYGPTECTVDTVWARLADSPTPIIGRPIANARCYVLDDTRRLLPPGAAGELYLAGTPVAPGYHGRPELTAERFVHTEFGRLYRTGDLARWRADGQLEYLGRADDQVKIRGFRIEPGEIEAALAGHPAVAQAAVLALDDRLVAYVVSEADPAALRRYLAERLPDYMVPPVYVSVDRLPTTTSGKLDRAALPAPTRTAAATGRPPSTDRERELCGLFAEALGVPEVGIDDDFFALGGHSLLVARLLRGIRDRVGTRLGIRDVFDAPTVAQLVERMDHAVPSRHPWEGTDLAAEVSLDPAIVPSGVPRSGAPQDVFLTGATGFLGAFLLRELLDRTEARVHCLVRAADDVTALDRIRASLLQYELSENGMGRVVPVPGDLAQPALGLSDEAFQQLAAQVDVVLHNGAWVNHLEPYARLRAANVAGTADMLRLAALGRTPLHFVSTCDTAVAMDGNPQVLDETRRVPPESLLANGYVASKWVSEGLVLAAADRGLPVTVHRPSRVGGHSVTGVGSTDDAFWSLIRAMLVLGTAPEGGGDIDLVPADQVAAAIVSLLDHTGTFHLTSPHPLPVPSVLARLRARGYALPEVEPDEWQRRLAEAAEHDDTLALAATHMHAGPAATTVRFGRNNTEAAGISFPEIDGPVLDAYLDHFIRSGFFPLPGGKP</sequence>
<dbReference type="InterPro" id="IPR020806">
    <property type="entry name" value="PKS_PP-bd"/>
</dbReference>
<dbReference type="InterPro" id="IPR010071">
    <property type="entry name" value="AA_adenyl_dom"/>
</dbReference>
<dbReference type="NCBIfam" id="TIGR01733">
    <property type="entry name" value="AA-adenyl-dom"/>
    <property type="match status" value="1"/>
</dbReference>
<dbReference type="SUPFAM" id="SSF56801">
    <property type="entry name" value="Acetyl-CoA synthetase-like"/>
    <property type="match status" value="1"/>
</dbReference>
<evidence type="ECO:0000256" key="3">
    <source>
        <dbReference type="ARBA" id="ARBA00022553"/>
    </source>
</evidence>
<dbReference type="SUPFAM" id="SSF47336">
    <property type="entry name" value="ACP-like"/>
    <property type="match status" value="1"/>
</dbReference>
<dbReference type="Proteomes" id="UP001589810">
    <property type="component" value="Unassembled WGS sequence"/>
</dbReference>
<dbReference type="Pfam" id="PF00668">
    <property type="entry name" value="Condensation"/>
    <property type="match status" value="1"/>
</dbReference>
<dbReference type="InterPro" id="IPR045851">
    <property type="entry name" value="AMP-bd_C_sf"/>
</dbReference>
<evidence type="ECO:0000256" key="2">
    <source>
        <dbReference type="ARBA" id="ARBA00022450"/>
    </source>
</evidence>
<protein>
    <submittedName>
        <fullName evidence="6">Amino acid adenylation domain-containing protein</fullName>
    </submittedName>
</protein>
<dbReference type="PANTHER" id="PTHR44845:SF6">
    <property type="entry name" value="BETA-ALANINE-ACTIVATING ENZYME"/>
    <property type="match status" value="1"/>
</dbReference>
<evidence type="ECO:0000259" key="5">
    <source>
        <dbReference type="PROSITE" id="PS50075"/>
    </source>
</evidence>
<evidence type="ECO:0000313" key="6">
    <source>
        <dbReference type="EMBL" id="MFC0548314.1"/>
    </source>
</evidence>
<evidence type="ECO:0000313" key="7">
    <source>
        <dbReference type="Proteomes" id="UP001589810"/>
    </source>
</evidence>
<proteinExistence type="predicted"/>
<dbReference type="InterPro" id="IPR025110">
    <property type="entry name" value="AMP-bd_C"/>
</dbReference>
<dbReference type="SUPFAM" id="SSF52777">
    <property type="entry name" value="CoA-dependent acyltransferases"/>
    <property type="match status" value="2"/>
</dbReference>
<dbReference type="InterPro" id="IPR001242">
    <property type="entry name" value="Condensation_dom"/>
</dbReference>
<dbReference type="SUPFAM" id="SSF51735">
    <property type="entry name" value="NAD(P)-binding Rossmann-fold domains"/>
    <property type="match status" value="1"/>
</dbReference>
<dbReference type="Gene3D" id="3.30.559.10">
    <property type="entry name" value="Chloramphenicol acetyltransferase-like domain"/>
    <property type="match status" value="1"/>
</dbReference>
<dbReference type="PROSITE" id="PS00012">
    <property type="entry name" value="PHOSPHOPANTETHEINE"/>
    <property type="match status" value="1"/>
</dbReference>
<dbReference type="Gene3D" id="2.30.38.10">
    <property type="entry name" value="Luciferase, Domain 3"/>
    <property type="match status" value="1"/>
</dbReference>
<evidence type="ECO:0000256" key="1">
    <source>
        <dbReference type="ARBA" id="ARBA00001957"/>
    </source>
</evidence>
<comment type="cofactor">
    <cofactor evidence="1">
        <name>pantetheine 4'-phosphate</name>
        <dbReference type="ChEBI" id="CHEBI:47942"/>
    </cofactor>
</comment>
<dbReference type="InterPro" id="IPR000873">
    <property type="entry name" value="AMP-dep_synth/lig_dom"/>
</dbReference>
<dbReference type="InterPro" id="IPR009081">
    <property type="entry name" value="PP-bd_ACP"/>
</dbReference>
<dbReference type="PROSITE" id="PS50075">
    <property type="entry name" value="CARRIER"/>
    <property type="match status" value="1"/>
</dbReference>
<dbReference type="PANTHER" id="PTHR44845">
    <property type="entry name" value="CARRIER DOMAIN-CONTAINING PROTEIN"/>
    <property type="match status" value="1"/>
</dbReference>
<dbReference type="Pfam" id="PF00550">
    <property type="entry name" value="PP-binding"/>
    <property type="match status" value="1"/>
</dbReference>
<keyword evidence="2" id="KW-0596">Phosphopantetheine</keyword>
<dbReference type="InterPro" id="IPR006162">
    <property type="entry name" value="Ppantetheine_attach_site"/>
</dbReference>
<dbReference type="Pfam" id="PF13193">
    <property type="entry name" value="AMP-binding_C"/>
    <property type="match status" value="1"/>
</dbReference>
<dbReference type="Pfam" id="PF07993">
    <property type="entry name" value="NAD_binding_4"/>
    <property type="match status" value="1"/>
</dbReference>
<dbReference type="InterPro" id="IPR010080">
    <property type="entry name" value="Thioester_reductase-like_dom"/>
</dbReference>
<organism evidence="6 7">
    <name type="scientific">Kutzneria chonburiensis</name>
    <dbReference type="NCBI Taxonomy" id="1483604"/>
    <lineage>
        <taxon>Bacteria</taxon>
        <taxon>Bacillati</taxon>
        <taxon>Actinomycetota</taxon>
        <taxon>Actinomycetes</taxon>
        <taxon>Pseudonocardiales</taxon>
        <taxon>Pseudonocardiaceae</taxon>
        <taxon>Kutzneria</taxon>
    </lineage>
</organism>
<dbReference type="RefSeq" id="WP_273937842.1">
    <property type="nucleotide sequence ID" value="NZ_CP097263.1"/>
</dbReference>
<dbReference type="Gene3D" id="3.40.50.980">
    <property type="match status" value="2"/>
</dbReference>
<keyword evidence="4" id="KW-0436">Ligase</keyword>
<dbReference type="InterPro" id="IPR023213">
    <property type="entry name" value="CAT-like_dom_sf"/>
</dbReference>
<dbReference type="InterPro" id="IPR020845">
    <property type="entry name" value="AMP-binding_CS"/>
</dbReference>
<dbReference type="Gene3D" id="1.10.1200.10">
    <property type="entry name" value="ACP-like"/>
    <property type="match status" value="1"/>
</dbReference>
<dbReference type="NCBIfam" id="TIGR01746">
    <property type="entry name" value="Thioester-redct"/>
    <property type="match status" value="1"/>
</dbReference>
<dbReference type="SMART" id="SM00823">
    <property type="entry name" value="PKS_PP"/>
    <property type="match status" value="1"/>
</dbReference>
<dbReference type="InterPro" id="IPR036291">
    <property type="entry name" value="NAD(P)-bd_dom_sf"/>
</dbReference>
<keyword evidence="3" id="KW-0597">Phosphoprotein</keyword>
<reference evidence="6 7" key="1">
    <citation type="submission" date="2024-09" db="EMBL/GenBank/DDBJ databases">
        <authorList>
            <person name="Sun Q."/>
            <person name="Mori K."/>
        </authorList>
    </citation>
    <scope>NUCLEOTIDE SEQUENCE [LARGE SCALE GENOMIC DNA]</scope>
    <source>
        <strain evidence="6 7">TBRC 1432</strain>
    </source>
</reference>
<dbReference type="CDD" id="cd05930">
    <property type="entry name" value="A_NRPS"/>
    <property type="match status" value="1"/>
</dbReference>
<feature type="domain" description="Carrier" evidence="5">
    <location>
        <begin position="928"/>
        <end position="1003"/>
    </location>
</feature>
<dbReference type="Gene3D" id="3.40.50.720">
    <property type="entry name" value="NAD(P)-binding Rossmann-like Domain"/>
    <property type="match status" value="1"/>
</dbReference>
<accession>A0ABV6N718</accession>
<comment type="caution">
    <text evidence="6">The sequence shown here is derived from an EMBL/GenBank/DDBJ whole genome shotgun (WGS) entry which is preliminary data.</text>
</comment>
<dbReference type="InterPro" id="IPR013120">
    <property type="entry name" value="FAR_NAD-bd"/>
</dbReference>
<dbReference type="CDD" id="cd05235">
    <property type="entry name" value="SDR_e1"/>
    <property type="match status" value="1"/>
</dbReference>
<name>A0ABV6N718_9PSEU</name>
<dbReference type="EMBL" id="JBHLUD010000015">
    <property type="protein sequence ID" value="MFC0548314.1"/>
    <property type="molecule type" value="Genomic_DNA"/>
</dbReference>
<dbReference type="Gene3D" id="3.30.559.30">
    <property type="entry name" value="Nonribosomal peptide synthetase, condensation domain"/>
    <property type="match status" value="1"/>
</dbReference>
<evidence type="ECO:0000256" key="4">
    <source>
        <dbReference type="ARBA" id="ARBA00022598"/>
    </source>
</evidence>
<dbReference type="Pfam" id="PF00501">
    <property type="entry name" value="AMP-binding"/>
    <property type="match status" value="1"/>
</dbReference>
<dbReference type="InterPro" id="IPR036736">
    <property type="entry name" value="ACP-like_sf"/>
</dbReference>
<gene>
    <name evidence="6" type="ORF">ACFFH7_42870</name>
</gene>